<evidence type="ECO:0000313" key="2">
    <source>
        <dbReference type="Proteomes" id="UP000192408"/>
    </source>
</evidence>
<reference evidence="2" key="1">
    <citation type="submission" date="2017-04" db="EMBL/GenBank/DDBJ databases">
        <authorList>
            <person name="Varghese N."/>
            <person name="Submissions S."/>
        </authorList>
    </citation>
    <scope>NUCLEOTIDE SEQUENCE [LARGE SCALE GENOMIC DNA]</scope>
    <source>
        <strain evidence="2">DSM 23072</strain>
    </source>
</reference>
<dbReference type="EMBL" id="FWWV01000033">
    <property type="protein sequence ID" value="SMB87348.1"/>
    <property type="molecule type" value="Genomic_DNA"/>
</dbReference>
<gene>
    <name evidence="1" type="ORF">SAMN05660772_02726</name>
</gene>
<proteinExistence type="predicted"/>
<accession>A0A1W1V218</accession>
<evidence type="ECO:0000313" key="1">
    <source>
        <dbReference type="EMBL" id="SMB87348.1"/>
    </source>
</evidence>
<dbReference type="STRING" id="1122938.SAMN05660772_02726"/>
<dbReference type="RefSeq" id="WP_084257506.1">
    <property type="nucleotide sequence ID" value="NZ_FWWV01000033.1"/>
</dbReference>
<keyword evidence="2" id="KW-1185">Reference proteome</keyword>
<dbReference type="AlphaFoldDB" id="A0A1W1V218"/>
<dbReference type="Pfam" id="PF19759">
    <property type="entry name" value="DUF6246"/>
    <property type="match status" value="1"/>
</dbReference>
<name>A0A1W1V218_9PAST</name>
<dbReference type="Proteomes" id="UP000192408">
    <property type="component" value="Unassembled WGS sequence"/>
</dbReference>
<organism evidence="1 2">
    <name type="scientific">Pasteurella testudinis DSM 23072</name>
    <dbReference type="NCBI Taxonomy" id="1122938"/>
    <lineage>
        <taxon>Bacteria</taxon>
        <taxon>Pseudomonadati</taxon>
        <taxon>Pseudomonadota</taxon>
        <taxon>Gammaproteobacteria</taxon>
        <taxon>Pasteurellales</taxon>
        <taxon>Pasteurellaceae</taxon>
        <taxon>Pasteurella</taxon>
    </lineage>
</organism>
<dbReference type="InterPro" id="IPR046213">
    <property type="entry name" value="DUF6246"/>
</dbReference>
<protein>
    <submittedName>
        <fullName evidence="1">Uncharacterized protein</fullName>
    </submittedName>
</protein>
<sequence>MQANLAIGEFSITHGGKDYLFRPSLKNISAIGTPQEIVIAYSVLNGGEIAKLLRDVVELNQWAKQYAAKTALSPVFGRNILMTAVTILTCCCSDDVTAITGYYKPGGKGLLYCPGKLSIKDIITLARHLIDHGIIGTVDLRRDQKDSAKATYTAEFNAEEYISAARCHFGLPRMEAENLTMTEFQMLIKAMYKDSDKKTNGAIFTEDEYDRIMAEFEESQNKISDL</sequence>